<reference evidence="2 3" key="1">
    <citation type="journal article" date="2016" name="Nat. Commun.">
        <title>Thousands of microbial genomes shed light on interconnected biogeochemical processes in an aquifer system.</title>
        <authorList>
            <person name="Anantharaman K."/>
            <person name="Brown C.T."/>
            <person name="Hug L.A."/>
            <person name="Sharon I."/>
            <person name="Castelle C.J."/>
            <person name="Probst A.J."/>
            <person name="Thomas B.C."/>
            <person name="Singh A."/>
            <person name="Wilkins M.J."/>
            <person name="Karaoz U."/>
            <person name="Brodie E.L."/>
            <person name="Williams K.H."/>
            <person name="Hubbard S.S."/>
            <person name="Banfield J.F."/>
        </authorList>
    </citation>
    <scope>NUCLEOTIDE SEQUENCE [LARGE SCALE GENOMIC DNA]</scope>
</reference>
<dbReference type="InterPro" id="IPR004042">
    <property type="entry name" value="Intein_endonuc_central"/>
</dbReference>
<protein>
    <recommendedName>
        <fullName evidence="1">DOD-type homing endonuclease domain-containing protein</fullName>
    </recommendedName>
</protein>
<dbReference type="EMBL" id="MFKE01000018">
    <property type="protein sequence ID" value="OGG35129.1"/>
    <property type="molecule type" value="Genomic_DNA"/>
</dbReference>
<gene>
    <name evidence="2" type="ORF">A2363_01355</name>
</gene>
<proteinExistence type="predicted"/>
<dbReference type="SUPFAM" id="SSF55608">
    <property type="entry name" value="Homing endonucleases"/>
    <property type="match status" value="1"/>
</dbReference>
<comment type="caution">
    <text evidence="2">The sequence shown here is derived from an EMBL/GenBank/DDBJ whole genome shotgun (WGS) entry which is preliminary data.</text>
</comment>
<dbReference type="InterPro" id="IPR027434">
    <property type="entry name" value="Homing_endonucl"/>
</dbReference>
<feature type="domain" description="DOD-type homing endonuclease" evidence="1">
    <location>
        <begin position="56"/>
        <end position="136"/>
    </location>
</feature>
<dbReference type="Gene3D" id="3.10.28.10">
    <property type="entry name" value="Homing endonucleases"/>
    <property type="match status" value="2"/>
</dbReference>
<evidence type="ECO:0000313" key="3">
    <source>
        <dbReference type="Proteomes" id="UP000176186"/>
    </source>
</evidence>
<sequence>MYQGLRRDYTLTPHMTKQYLLGMAHDGTERHTTYRIATKSKAFAEFLQKGIRTFSIGAWIYKEGKLRNLWIVEFPKKILKNVIIQSRKNKIEYIRGYFDAEGGIAKKLSVRYYLYFCQKDKKDLLQVKTYLEDVGIICGNMHNPSKMVDPNYWRFYISAKSYTNFAKIIGSDHPEKVRYLRMKI</sequence>
<name>A0A1F6BDU8_9BACT</name>
<dbReference type="InterPro" id="IPR004860">
    <property type="entry name" value="LAGLIDADG_dom"/>
</dbReference>
<organism evidence="2 3">
    <name type="scientific">Candidatus Gottesmanbacteria bacterium RIFOXYB1_FULL_47_11</name>
    <dbReference type="NCBI Taxonomy" id="1798401"/>
    <lineage>
        <taxon>Bacteria</taxon>
        <taxon>Candidatus Gottesmaniibacteriota</taxon>
    </lineage>
</organism>
<evidence type="ECO:0000313" key="2">
    <source>
        <dbReference type="EMBL" id="OGG35129.1"/>
    </source>
</evidence>
<dbReference type="GO" id="GO:0004519">
    <property type="term" value="F:endonuclease activity"/>
    <property type="evidence" value="ECO:0007669"/>
    <property type="project" value="InterPro"/>
</dbReference>
<dbReference type="Proteomes" id="UP000176186">
    <property type="component" value="Unassembled WGS sequence"/>
</dbReference>
<evidence type="ECO:0000259" key="1">
    <source>
        <dbReference type="PROSITE" id="PS50819"/>
    </source>
</evidence>
<dbReference type="AlphaFoldDB" id="A0A1F6BDU8"/>
<dbReference type="Pfam" id="PF14528">
    <property type="entry name" value="LAGLIDADG_3"/>
    <property type="match status" value="1"/>
</dbReference>
<dbReference type="PROSITE" id="PS50819">
    <property type="entry name" value="INTEIN_ENDONUCLEASE"/>
    <property type="match status" value="1"/>
</dbReference>
<accession>A0A1F6BDU8</accession>